<gene>
    <name evidence="7" type="ORF">Lery_2698</name>
</gene>
<comment type="caution">
    <text evidence="7">The sequence shown here is derived from an EMBL/GenBank/DDBJ whole genome shotgun (WGS) entry which is preliminary data.</text>
</comment>
<dbReference type="EMBL" id="LNYA01000034">
    <property type="protein sequence ID" value="KTC94531.1"/>
    <property type="molecule type" value="Genomic_DNA"/>
</dbReference>
<feature type="transmembrane region" description="Helical" evidence="5">
    <location>
        <begin position="169"/>
        <end position="190"/>
    </location>
</feature>
<feature type="domain" description="RDD" evidence="6">
    <location>
        <begin position="34"/>
        <end position="159"/>
    </location>
</feature>
<feature type="transmembrane region" description="Helical" evidence="5">
    <location>
        <begin position="71"/>
        <end position="92"/>
    </location>
</feature>
<organism evidence="7 8">
    <name type="scientific">Legionella erythra</name>
    <dbReference type="NCBI Taxonomy" id="448"/>
    <lineage>
        <taxon>Bacteria</taxon>
        <taxon>Pseudomonadati</taxon>
        <taxon>Pseudomonadota</taxon>
        <taxon>Gammaproteobacteria</taxon>
        <taxon>Legionellales</taxon>
        <taxon>Legionellaceae</taxon>
        <taxon>Legionella</taxon>
    </lineage>
</organism>
<evidence type="ECO:0000259" key="6">
    <source>
        <dbReference type="Pfam" id="PF06271"/>
    </source>
</evidence>
<dbReference type="STRING" id="448.Lery_2698"/>
<evidence type="ECO:0000256" key="5">
    <source>
        <dbReference type="SAM" id="Phobius"/>
    </source>
</evidence>
<proteinExistence type="predicted"/>
<dbReference type="Pfam" id="PF06271">
    <property type="entry name" value="RDD"/>
    <property type="match status" value="1"/>
</dbReference>
<protein>
    <submittedName>
        <fullName evidence="7">RDD family protein</fullName>
    </submittedName>
</protein>
<comment type="subcellular location">
    <subcellularLocation>
        <location evidence="1">Membrane</location>
        <topology evidence="1">Multi-pass membrane protein</topology>
    </subcellularLocation>
</comment>
<feature type="transmembrane region" description="Helical" evidence="5">
    <location>
        <begin position="125"/>
        <end position="149"/>
    </location>
</feature>
<keyword evidence="4 5" id="KW-0472">Membrane</keyword>
<dbReference type="RefSeq" id="WP_058527776.1">
    <property type="nucleotide sequence ID" value="NZ_CAAAHY010000042.1"/>
</dbReference>
<evidence type="ECO:0000256" key="3">
    <source>
        <dbReference type="ARBA" id="ARBA00022989"/>
    </source>
</evidence>
<name>A0A0W0TG31_LEGER</name>
<dbReference type="OrthoDB" id="198456at2"/>
<evidence type="ECO:0000313" key="8">
    <source>
        <dbReference type="Proteomes" id="UP000054773"/>
    </source>
</evidence>
<dbReference type="Proteomes" id="UP000054773">
    <property type="component" value="Unassembled WGS sequence"/>
</dbReference>
<keyword evidence="2 5" id="KW-0812">Transmembrane</keyword>
<dbReference type="AlphaFoldDB" id="A0A0W0TG31"/>
<evidence type="ECO:0000313" key="7">
    <source>
        <dbReference type="EMBL" id="KTC94531.1"/>
    </source>
</evidence>
<keyword evidence="3 5" id="KW-1133">Transmembrane helix</keyword>
<feature type="transmembrane region" description="Helical" evidence="5">
    <location>
        <begin position="48"/>
        <end position="65"/>
    </location>
</feature>
<evidence type="ECO:0000256" key="1">
    <source>
        <dbReference type="ARBA" id="ARBA00004141"/>
    </source>
</evidence>
<dbReference type="InterPro" id="IPR010432">
    <property type="entry name" value="RDD"/>
</dbReference>
<keyword evidence="8" id="KW-1185">Reference proteome</keyword>
<accession>A0A0W0TG31</accession>
<evidence type="ECO:0000256" key="4">
    <source>
        <dbReference type="ARBA" id="ARBA00023136"/>
    </source>
</evidence>
<evidence type="ECO:0000256" key="2">
    <source>
        <dbReference type="ARBA" id="ARBA00022692"/>
    </source>
</evidence>
<dbReference type="PATRIC" id="fig|448.7.peg.2833"/>
<dbReference type="GO" id="GO:0016020">
    <property type="term" value="C:membrane"/>
    <property type="evidence" value="ECO:0007669"/>
    <property type="project" value="UniProtKB-SubCell"/>
</dbReference>
<sequence>MNTGTKDQIHLAFPDEEPPVESSEPVSPPVPVVRPWVRLFARWVDETLFAFVLASLFFYLSPLFMEGMPAILFGMIVIFFWIFVETLLLSTIGTTPGKSLLKTRLRTDENQRPGLIPAFKCSIRVWFFGQAIGFPFIFIFTYFCAYFELAKNKKTTWDRSLHMTITHEAIPIYRGVIAALIILVPIAVYLEQSYVSHSIYS</sequence>
<reference evidence="7 8" key="1">
    <citation type="submission" date="2015-11" db="EMBL/GenBank/DDBJ databases">
        <title>Genomic analysis of 38 Legionella species identifies large and diverse effector repertoires.</title>
        <authorList>
            <person name="Burstein D."/>
            <person name="Amaro F."/>
            <person name="Zusman T."/>
            <person name="Lifshitz Z."/>
            <person name="Cohen O."/>
            <person name="Gilbert J.A."/>
            <person name="Pupko T."/>
            <person name="Shuman H.A."/>
            <person name="Segal G."/>
        </authorList>
    </citation>
    <scope>NUCLEOTIDE SEQUENCE [LARGE SCALE GENOMIC DNA]</scope>
    <source>
        <strain evidence="7 8">SE-32A-C8</strain>
    </source>
</reference>